<evidence type="ECO:0000256" key="1">
    <source>
        <dbReference type="SAM" id="Phobius"/>
    </source>
</evidence>
<sequence>MKAAGALSTTAVLCVWLVWNLVCLYRMARGVRSGAWRRPMWWTRLCSVALFAGLASWIWGVLSEGLDTREECVLRHHQRYDDAYRAAHEQQARGLFPLHDKCNAQYDLVPAWVNPAMVSCAVVAVAAIAVLLVRRGCRRVGR</sequence>
<accession>A0A940MJC8</accession>
<dbReference type="RefSeq" id="WP_209344195.1">
    <property type="nucleotide sequence ID" value="NZ_JAGIQL010000163.1"/>
</dbReference>
<keyword evidence="1" id="KW-1133">Transmembrane helix</keyword>
<evidence type="ECO:0000313" key="2">
    <source>
        <dbReference type="EMBL" id="MBP0461165.1"/>
    </source>
</evidence>
<dbReference type="EMBL" id="JAGIQL010000163">
    <property type="protein sequence ID" value="MBP0461165.1"/>
    <property type="molecule type" value="Genomic_DNA"/>
</dbReference>
<dbReference type="AlphaFoldDB" id="A0A940MJC8"/>
<proteinExistence type="predicted"/>
<evidence type="ECO:0000313" key="3">
    <source>
        <dbReference type="Proteomes" id="UP000670475"/>
    </source>
</evidence>
<comment type="caution">
    <text evidence="2">The sequence shown here is derived from an EMBL/GenBank/DDBJ whole genome shotgun (WGS) entry which is preliminary data.</text>
</comment>
<feature type="transmembrane region" description="Helical" evidence="1">
    <location>
        <begin position="40"/>
        <end position="59"/>
    </location>
</feature>
<gene>
    <name evidence="2" type="ORF">JFN87_27430</name>
</gene>
<organism evidence="2 3">
    <name type="scientific">Streptomyces montanisoli</name>
    <dbReference type="NCBI Taxonomy" id="2798581"/>
    <lineage>
        <taxon>Bacteria</taxon>
        <taxon>Bacillati</taxon>
        <taxon>Actinomycetota</taxon>
        <taxon>Actinomycetes</taxon>
        <taxon>Kitasatosporales</taxon>
        <taxon>Streptomycetaceae</taxon>
        <taxon>Streptomyces</taxon>
    </lineage>
</organism>
<keyword evidence="1" id="KW-0812">Transmembrane</keyword>
<dbReference type="Proteomes" id="UP000670475">
    <property type="component" value="Unassembled WGS sequence"/>
</dbReference>
<keyword evidence="1" id="KW-0472">Membrane</keyword>
<protein>
    <submittedName>
        <fullName evidence="2">Uncharacterized protein</fullName>
    </submittedName>
</protein>
<feature type="transmembrane region" description="Helical" evidence="1">
    <location>
        <begin position="6"/>
        <end position="28"/>
    </location>
</feature>
<keyword evidence="3" id="KW-1185">Reference proteome</keyword>
<feature type="transmembrane region" description="Helical" evidence="1">
    <location>
        <begin position="116"/>
        <end position="133"/>
    </location>
</feature>
<reference evidence="2" key="1">
    <citation type="submission" date="2021-03" db="EMBL/GenBank/DDBJ databases">
        <title>Whole genome sequence of Streptomyces bomunensis MMS17-BM035.</title>
        <authorList>
            <person name="Lee J.H."/>
        </authorList>
    </citation>
    <scope>NUCLEOTIDE SEQUENCE</scope>
    <source>
        <strain evidence="2">MMS17-BM035</strain>
    </source>
</reference>
<name>A0A940MJC8_9ACTN</name>